<dbReference type="Pfam" id="PF07534">
    <property type="entry name" value="TLD"/>
    <property type="match status" value="1"/>
</dbReference>
<evidence type="ECO:0000256" key="5">
    <source>
        <dbReference type="SAM" id="MobiDB-lite"/>
    </source>
</evidence>
<dbReference type="GO" id="GO:0005739">
    <property type="term" value="C:mitochondrion"/>
    <property type="evidence" value="ECO:0007669"/>
    <property type="project" value="UniProtKB-SubCell"/>
</dbReference>
<comment type="subcellular location">
    <subcellularLocation>
        <location evidence="1">Mitochondrion</location>
    </subcellularLocation>
</comment>
<gene>
    <name evidence="7" type="ORF">FisN_9Lh261</name>
</gene>
<comment type="similarity">
    <text evidence="2">Belongs to the OXR1 family.</text>
</comment>
<dbReference type="InParanoid" id="A0A1Z5KL96"/>
<sequence length="395" mass="44072">MAKSEGSGDDEDWNYGNWTSDASQREEDEYHDALASAAALVGENVLDSPTRTSRVLQLNSALHAPDLNESRPQNHVPTRVIPPPLTPENANALSVGIMAQGFAWVRKQREGRKRMYLRNQAERQLQILKEAQRAEESQKAATGNNSVFSNILYPFSQKSDSDRRSTCDEEEEEDENRQKPSISGDGVSVELSLQAEREDLDAEFIPPVRVEPEDDLESNPYILSSTQMQQIAVHVLPRSIAYCRWKRQYSLARDGDDFDMCLRFIKDDSKTLLIVRTTKGDVFGGYADTTWEPHGHGGTNFFGGSTACLFKVVDGNVKPYKWTGANRYVQLCDTSHKRIAFGGGGEDGAFGLCLQEDFQVGSTGHCATFDNEPLCEDGNFYIVDLEVFGFLVGQF</sequence>
<dbReference type="SMART" id="SM00584">
    <property type="entry name" value="TLDc"/>
    <property type="match status" value="1"/>
</dbReference>
<evidence type="ECO:0000313" key="7">
    <source>
        <dbReference type="EMBL" id="GAX26957.1"/>
    </source>
</evidence>
<reference evidence="7 8" key="1">
    <citation type="journal article" date="2015" name="Plant Cell">
        <title>Oil accumulation by the oleaginous diatom Fistulifera solaris as revealed by the genome and transcriptome.</title>
        <authorList>
            <person name="Tanaka T."/>
            <person name="Maeda Y."/>
            <person name="Veluchamy A."/>
            <person name="Tanaka M."/>
            <person name="Abida H."/>
            <person name="Marechal E."/>
            <person name="Bowler C."/>
            <person name="Muto M."/>
            <person name="Sunaga Y."/>
            <person name="Tanaka M."/>
            <person name="Yoshino T."/>
            <person name="Taniguchi T."/>
            <person name="Fukuda Y."/>
            <person name="Nemoto M."/>
            <person name="Matsumoto M."/>
            <person name="Wong P.S."/>
            <person name="Aburatani S."/>
            <person name="Fujibuchi W."/>
        </authorList>
    </citation>
    <scope>NUCLEOTIDE SEQUENCE [LARGE SCALE GENOMIC DNA]</scope>
    <source>
        <strain evidence="7 8">JPCC DA0580</strain>
    </source>
</reference>
<dbReference type="OrthoDB" id="26679at2759"/>
<evidence type="ECO:0000256" key="1">
    <source>
        <dbReference type="ARBA" id="ARBA00004173"/>
    </source>
</evidence>
<dbReference type="PANTHER" id="PTHR23354:SF62">
    <property type="entry name" value="MUSTARD, ISOFORM V"/>
    <property type="match status" value="1"/>
</dbReference>
<dbReference type="InterPro" id="IPR006571">
    <property type="entry name" value="TLDc_dom"/>
</dbReference>
<accession>A0A1Z5KL96</accession>
<feature type="region of interest" description="Disordered" evidence="5">
    <location>
        <begin position="1"/>
        <end position="30"/>
    </location>
</feature>
<organism evidence="7 8">
    <name type="scientific">Fistulifera solaris</name>
    <name type="common">Oleaginous diatom</name>
    <dbReference type="NCBI Taxonomy" id="1519565"/>
    <lineage>
        <taxon>Eukaryota</taxon>
        <taxon>Sar</taxon>
        <taxon>Stramenopiles</taxon>
        <taxon>Ochrophyta</taxon>
        <taxon>Bacillariophyta</taxon>
        <taxon>Bacillariophyceae</taxon>
        <taxon>Bacillariophycidae</taxon>
        <taxon>Naviculales</taxon>
        <taxon>Naviculaceae</taxon>
        <taxon>Fistulifera</taxon>
    </lineage>
</organism>
<keyword evidence="3" id="KW-0496">Mitochondrion</keyword>
<keyword evidence="8" id="KW-1185">Reference proteome</keyword>
<comment type="caution">
    <text evidence="7">The sequence shown here is derived from an EMBL/GenBank/DDBJ whole genome shotgun (WGS) entry which is preliminary data.</text>
</comment>
<name>A0A1Z5KL96_FISSO</name>
<dbReference type="Proteomes" id="UP000198406">
    <property type="component" value="Unassembled WGS sequence"/>
</dbReference>
<evidence type="ECO:0000256" key="2">
    <source>
        <dbReference type="ARBA" id="ARBA00009540"/>
    </source>
</evidence>
<proteinExistence type="inferred from homology"/>
<dbReference type="PROSITE" id="PS51886">
    <property type="entry name" value="TLDC"/>
    <property type="match status" value="1"/>
</dbReference>
<protein>
    <recommendedName>
        <fullName evidence="4">Oxidation resistance protein 1</fullName>
    </recommendedName>
</protein>
<feature type="domain" description="TLDc" evidence="6">
    <location>
        <begin position="221"/>
        <end position="391"/>
    </location>
</feature>
<evidence type="ECO:0000256" key="4">
    <source>
        <dbReference type="ARBA" id="ARBA00040604"/>
    </source>
</evidence>
<dbReference type="EMBL" id="BDSP01000252">
    <property type="protein sequence ID" value="GAX26957.1"/>
    <property type="molecule type" value="Genomic_DNA"/>
</dbReference>
<evidence type="ECO:0000259" key="6">
    <source>
        <dbReference type="PROSITE" id="PS51886"/>
    </source>
</evidence>
<evidence type="ECO:0000256" key="3">
    <source>
        <dbReference type="ARBA" id="ARBA00023128"/>
    </source>
</evidence>
<dbReference type="AlphaFoldDB" id="A0A1Z5KL96"/>
<feature type="region of interest" description="Disordered" evidence="5">
    <location>
        <begin position="157"/>
        <end position="187"/>
    </location>
</feature>
<evidence type="ECO:0000313" key="8">
    <source>
        <dbReference type="Proteomes" id="UP000198406"/>
    </source>
</evidence>
<dbReference type="PANTHER" id="PTHR23354">
    <property type="entry name" value="NUCLEOLAR PROTEIN 7/ESTROGEN RECEPTOR COACTIVATOR-RELATED"/>
    <property type="match status" value="1"/>
</dbReference>